<protein>
    <submittedName>
        <fullName evidence="1">Uncharacterized protein</fullName>
    </submittedName>
</protein>
<dbReference type="Pfam" id="PF20657">
    <property type="entry name" value="DUF6811"/>
    <property type="match status" value="1"/>
</dbReference>
<dbReference type="NCBIfam" id="NF038144">
    <property type="entry name" value="PxxKW"/>
    <property type="match status" value="1"/>
</dbReference>
<proteinExistence type="predicted"/>
<organism evidence="1">
    <name type="scientific">uncultured Desulfobacterium sp</name>
    <dbReference type="NCBI Taxonomy" id="201089"/>
    <lineage>
        <taxon>Bacteria</taxon>
        <taxon>Pseudomonadati</taxon>
        <taxon>Thermodesulfobacteriota</taxon>
        <taxon>Desulfobacteria</taxon>
        <taxon>Desulfobacterales</taxon>
        <taxon>Desulfobacteriaceae</taxon>
        <taxon>Desulfobacterium</taxon>
        <taxon>environmental samples</taxon>
    </lineage>
</organism>
<gene>
    <name evidence="1" type="ORF">PITCH_A1600018</name>
</gene>
<dbReference type="EMBL" id="OJIN01000069">
    <property type="protein sequence ID" value="SPD72947.1"/>
    <property type="molecule type" value="Genomic_DNA"/>
</dbReference>
<name>A0A445MTX8_9BACT</name>
<dbReference type="InterPro" id="IPR047766">
    <property type="entry name" value="PxxKW_fam"/>
</dbReference>
<accession>A0A445MTX8</accession>
<reference evidence="1" key="1">
    <citation type="submission" date="2018-01" db="EMBL/GenBank/DDBJ databases">
        <authorList>
            <person name="Regsiter A."/>
            <person name="William W."/>
        </authorList>
    </citation>
    <scope>NUCLEOTIDE SEQUENCE</scope>
    <source>
        <strain evidence="1">TRIP AH-1</strain>
    </source>
</reference>
<evidence type="ECO:0000313" key="1">
    <source>
        <dbReference type="EMBL" id="SPD72947.1"/>
    </source>
</evidence>
<dbReference type="AlphaFoldDB" id="A0A445MTX8"/>
<sequence>MLCTVVKTGVDCFFMTKKGCEYNGGKCKTVIEQCEGCQKANDFPTGKYCIAFPDPAAKWRTGKCNMATHIKAPEKKEAVKVNPLKASKRGSR</sequence>